<dbReference type="InterPro" id="IPR000182">
    <property type="entry name" value="GNAT_dom"/>
</dbReference>
<evidence type="ECO:0000313" key="5">
    <source>
        <dbReference type="EMBL" id="BBY08150.1"/>
    </source>
</evidence>
<name>A0A7I7PI25_9MYCO</name>
<feature type="domain" description="N-acetyltransferase" evidence="4">
    <location>
        <begin position="4"/>
        <end position="180"/>
    </location>
</feature>
<reference evidence="5 6" key="1">
    <citation type="journal article" date="2019" name="Emerg. Microbes Infect.">
        <title>Comprehensive subspecies identification of 175 nontuberculous mycobacteria species based on 7547 genomic profiles.</title>
        <authorList>
            <person name="Matsumoto Y."/>
            <person name="Kinjo T."/>
            <person name="Motooka D."/>
            <person name="Nabeya D."/>
            <person name="Jung N."/>
            <person name="Uechi K."/>
            <person name="Horii T."/>
            <person name="Iida T."/>
            <person name="Fujita J."/>
            <person name="Nakamura S."/>
        </authorList>
    </citation>
    <scope>NUCLEOTIDE SEQUENCE [LARGE SCALE GENOMIC DNA]</scope>
    <source>
        <strain evidence="5 6">JCM 16367</strain>
    </source>
</reference>
<dbReference type="InterPro" id="IPR016181">
    <property type="entry name" value="Acyl_CoA_acyltransferase"/>
</dbReference>
<evidence type="ECO:0000256" key="2">
    <source>
        <dbReference type="ARBA" id="ARBA00023315"/>
    </source>
</evidence>
<dbReference type="Proteomes" id="UP000466894">
    <property type="component" value="Chromosome"/>
</dbReference>
<gene>
    <name evidence="5" type="ORF">MNVI_34680</name>
</gene>
<dbReference type="OrthoDB" id="143110at2"/>
<protein>
    <submittedName>
        <fullName evidence="5">N-acetyltransferase</fullName>
    </submittedName>
</protein>
<dbReference type="Pfam" id="PF00583">
    <property type="entry name" value="Acetyltransf_1"/>
    <property type="match status" value="1"/>
</dbReference>
<keyword evidence="2" id="KW-0012">Acyltransferase</keyword>
<evidence type="ECO:0000259" key="4">
    <source>
        <dbReference type="PROSITE" id="PS51186"/>
    </source>
</evidence>
<dbReference type="Gene3D" id="3.40.630.30">
    <property type="match status" value="1"/>
</dbReference>
<organism evidence="5 6">
    <name type="scientific">Mycobacterium noviomagense</name>
    <dbReference type="NCBI Taxonomy" id="459858"/>
    <lineage>
        <taxon>Bacteria</taxon>
        <taxon>Bacillati</taxon>
        <taxon>Actinomycetota</taxon>
        <taxon>Actinomycetes</taxon>
        <taxon>Mycobacteriales</taxon>
        <taxon>Mycobacteriaceae</taxon>
        <taxon>Mycobacterium</taxon>
    </lineage>
</organism>
<dbReference type="KEGG" id="mnv:MNVI_34680"/>
<feature type="region of interest" description="Disordered" evidence="3">
    <location>
        <begin position="184"/>
        <end position="208"/>
    </location>
</feature>
<accession>A0A7I7PI25</accession>
<dbReference type="InterPro" id="IPR050832">
    <property type="entry name" value="Bact_Acetyltransf"/>
</dbReference>
<dbReference type="PANTHER" id="PTHR43877">
    <property type="entry name" value="AMINOALKYLPHOSPHONATE N-ACETYLTRANSFERASE-RELATED-RELATED"/>
    <property type="match status" value="1"/>
</dbReference>
<dbReference type="EMBL" id="AP022583">
    <property type="protein sequence ID" value="BBY08150.1"/>
    <property type="molecule type" value="Genomic_DNA"/>
</dbReference>
<dbReference type="GO" id="GO:0016747">
    <property type="term" value="F:acyltransferase activity, transferring groups other than amino-acyl groups"/>
    <property type="evidence" value="ECO:0007669"/>
    <property type="project" value="InterPro"/>
</dbReference>
<dbReference type="SUPFAM" id="SSF55729">
    <property type="entry name" value="Acyl-CoA N-acyltransferases (Nat)"/>
    <property type="match status" value="1"/>
</dbReference>
<dbReference type="AlphaFoldDB" id="A0A7I7PI25"/>
<proteinExistence type="predicted"/>
<dbReference type="PROSITE" id="PS51186">
    <property type="entry name" value="GNAT"/>
    <property type="match status" value="1"/>
</dbReference>
<evidence type="ECO:0000256" key="3">
    <source>
        <dbReference type="SAM" id="MobiDB-lite"/>
    </source>
</evidence>
<evidence type="ECO:0000256" key="1">
    <source>
        <dbReference type="ARBA" id="ARBA00022679"/>
    </source>
</evidence>
<evidence type="ECO:0000313" key="6">
    <source>
        <dbReference type="Proteomes" id="UP000466894"/>
    </source>
</evidence>
<keyword evidence="1 5" id="KW-0808">Transferase</keyword>
<sequence>MEPVEVRVAAAESVDIDQLAALAACTFPLACPPSVTAENIASFVDAHLSVARFAEYLADPQRVILVAAHGNRLVGYAMLVSGVGDDADVQRAVSIRPAVELSKMYVLPDSHGMGVSTALIAAAIDAAAESGADCIWLGVNQQNQRAQRFYRKHGFSVTGTRTFQLGTRRENDYVMVRQFPRGPRRSAPAAVTWPANTSSGNRRPASPD</sequence>